<sequence>MQALVETPTKSSGNINQGLMKKLKRFDGLAIPIGNDSAENAEGGAEPQPSQNVKTEGSTDDSDGITNAVDQTGRKRSMEGTLTIACGEGNNEASSKSVVTREVTATISLIPVQ</sequence>
<organism evidence="2 3">
    <name type="scientific">Hibiscus trionum</name>
    <name type="common">Flower of an hour</name>
    <dbReference type="NCBI Taxonomy" id="183268"/>
    <lineage>
        <taxon>Eukaryota</taxon>
        <taxon>Viridiplantae</taxon>
        <taxon>Streptophyta</taxon>
        <taxon>Embryophyta</taxon>
        <taxon>Tracheophyta</taxon>
        <taxon>Spermatophyta</taxon>
        <taxon>Magnoliopsida</taxon>
        <taxon>eudicotyledons</taxon>
        <taxon>Gunneridae</taxon>
        <taxon>Pentapetalae</taxon>
        <taxon>rosids</taxon>
        <taxon>malvids</taxon>
        <taxon>Malvales</taxon>
        <taxon>Malvaceae</taxon>
        <taxon>Malvoideae</taxon>
        <taxon>Hibiscus</taxon>
    </lineage>
</organism>
<keyword evidence="3" id="KW-1185">Reference proteome</keyword>
<reference evidence="2" key="1">
    <citation type="submission" date="2023-05" db="EMBL/GenBank/DDBJ databases">
        <title>Genome and transcriptome analyses reveal genes involved in the formation of fine ridges on petal epidermal cells in Hibiscus trionum.</title>
        <authorList>
            <person name="Koshimizu S."/>
            <person name="Masuda S."/>
            <person name="Ishii T."/>
            <person name="Shirasu K."/>
            <person name="Hoshino A."/>
            <person name="Arita M."/>
        </authorList>
    </citation>
    <scope>NUCLEOTIDE SEQUENCE</scope>
    <source>
        <strain evidence="2">Hamamatsu line</strain>
    </source>
</reference>
<gene>
    <name evidence="2" type="ORF">HRI_003481600</name>
</gene>
<evidence type="ECO:0000313" key="3">
    <source>
        <dbReference type="Proteomes" id="UP001165190"/>
    </source>
</evidence>
<evidence type="ECO:0000256" key="1">
    <source>
        <dbReference type="SAM" id="MobiDB-lite"/>
    </source>
</evidence>
<feature type="region of interest" description="Disordered" evidence="1">
    <location>
        <begin position="34"/>
        <end position="77"/>
    </location>
</feature>
<dbReference type="Pfam" id="PF16596">
    <property type="entry name" value="MFMR_assoc"/>
    <property type="match status" value="1"/>
</dbReference>
<dbReference type="OrthoDB" id="1642657at2759"/>
<proteinExistence type="predicted"/>
<protein>
    <submittedName>
        <fullName evidence="2">Uncharacterized protein</fullName>
    </submittedName>
</protein>
<name>A0A9W7IQ73_HIBTR</name>
<dbReference type="EMBL" id="BSYR01000031">
    <property type="protein sequence ID" value="GMI98123.1"/>
    <property type="molecule type" value="Genomic_DNA"/>
</dbReference>
<dbReference type="AlphaFoldDB" id="A0A9W7IQ73"/>
<comment type="caution">
    <text evidence="2">The sequence shown here is derived from an EMBL/GenBank/DDBJ whole genome shotgun (WGS) entry which is preliminary data.</text>
</comment>
<accession>A0A9W7IQ73</accession>
<evidence type="ECO:0000313" key="2">
    <source>
        <dbReference type="EMBL" id="GMI98123.1"/>
    </source>
</evidence>
<dbReference type="Proteomes" id="UP001165190">
    <property type="component" value="Unassembled WGS sequence"/>
</dbReference>